<dbReference type="EMBL" id="PQSP01000001">
    <property type="protein sequence ID" value="RUS67969.1"/>
    <property type="molecule type" value="Genomic_DNA"/>
</dbReference>
<feature type="domain" description="Peptidase C51" evidence="2">
    <location>
        <begin position="49"/>
        <end position="196"/>
    </location>
</feature>
<feature type="chain" id="PRO_5019222179" evidence="1">
    <location>
        <begin position="24"/>
        <end position="199"/>
    </location>
</feature>
<dbReference type="SUPFAM" id="SSF54001">
    <property type="entry name" value="Cysteine proteinases"/>
    <property type="match status" value="1"/>
</dbReference>
<dbReference type="OrthoDB" id="9765517at2"/>
<proteinExistence type="predicted"/>
<dbReference type="Pfam" id="PF05257">
    <property type="entry name" value="CHAP"/>
    <property type="match status" value="1"/>
</dbReference>
<name>A0A433SGU0_9BURK</name>
<organism evidence="3 4">
    <name type="scientific">Saezia sanguinis</name>
    <dbReference type="NCBI Taxonomy" id="1965230"/>
    <lineage>
        <taxon>Bacteria</taxon>
        <taxon>Pseudomonadati</taxon>
        <taxon>Pseudomonadota</taxon>
        <taxon>Betaproteobacteria</taxon>
        <taxon>Burkholderiales</taxon>
        <taxon>Saeziaceae</taxon>
        <taxon>Saezia</taxon>
    </lineage>
</organism>
<evidence type="ECO:0000259" key="2">
    <source>
        <dbReference type="PROSITE" id="PS50911"/>
    </source>
</evidence>
<dbReference type="Gene3D" id="3.90.1720.10">
    <property type="entry name" value="endopeptidase domain like (from Nostoc punctiforme)"/>
    <property type="match status" value="1"/>
</dbReference>
<dbReference type="InterPro" id="IPR007921">
    <property type="entry name" value="CHAP_dom"/>
</dbReference>
<comment type="caution">
    <text evidence="3">The sequence shown here is derived from an EMBL/GenBank/DDBJ whole genome shotgun (WGS) entry which is preliminary data.</text>
</comment>
<dbReference type="AlphaFoldDB" id="A0A433SGU0"/>
<protein>
    <submittedName>
        <fullName evidence="3">Bifunctional glutathionylspermidine synthetase/amidase</fullName>
    </submittedName>
</protein>
<accession>A0A433SGU0</accession>
<evidence type="ECO:0000313" key="3">
    <source>
        <dbReference type="EMBL" id="RUS67969.1"/>
    </source>
</evidence>
<dbReference type="RefSeq" id="WP_126977784.1">
    <property type="nucleotide sequence ID" value="NZ_PQSP01000001.1"/>
</dbReference>
<dbReference type="PANTHER" id="PTHR30094:SF0">
    <property type="entry name" value="BIFUNCTIONAL GLUTATHIONYLSPERMIDINE SYNTHETASE_AMIDASE-RELATED"/>
    <property type="match status" value="1"/>
</dbReference>
<dbReference type="InterPro" id="IPR038765">
    <property type="entry name" value="Papain-like_cys_pep_sf"/>
</dbReference>
<gene>
    <name evidence="3" type="primary">gss</name>
    <name evidence="3" type="ORF">CUZ56_00451</name>
</gene>
<dbReference type="InterPro" id="IPR051705">
    <property type="entry name" value="Gsp_Synthetase/Amidase"/>
</dbReference>
<evidence type="ECO:0000256" key="1">
    <source>
        <dbReference type="SAM" id="SignalP"/>
    </source>
</evidence>
<dbReference type="PROSITE" id="PS51257">
    <property type="entry name" value="PROKAR_LIPOPROTEIN"/>
    <property type="match status" value="1"/>
</dbReference>
<dbReference type="PROSITE" id="PS50911">
    <property type="entry name" value="CHAP"/>
    <property type="match status" value="1"/>
</dbReference>
<dbReference type="Proteomes" id="UP000286947">
    <property type="component" value="Unassembled WGS sequence"/>
</dbReference>
<sequence>MKKKWLIASLAGFILLSAGCYYAVTNYNIHPERQVGEVVDALHGVPVYYNGGVNHVRGRNTTADGYNLGLEYQCVEFVKRYYYVRFGHKMPDSYGHAKSFFNTQLESGALNPQRGMLQFSNGSTVMPQADDLLVFRATLLNRYGHVAVISAVTEDAIEIVQQNPGPFASSRESFKLLHDADGQWRIDHSAVLGFLRLPP</sequence>
<dbReference type="PANTHER" id="PTHR30094">
    <property type="entry name" value="BIFUNCTIONAL GLUTATHIONYLSPERMIDINE SYNTHETASE/AMIDASE-RELATED"/>
    <property type="match status" value="1"/>
</dbReference>
<keyword evidence="1" id="KW-0732">Signal</keyword>
<evidence type="ECO:0000313" key="4">
    <source>
        <dbReference type="Proteomes" id="UP000286947"/>
    </source>
</evidence>
<reference evidence="3 4" key="1">
    <citation type="submission" date="2018-01" db="EMBL/GenBank/DDBJ databases">
        <title>Saezia sanguinis gen. nov., sp. nov., in the order Burkholderiales isolated from human blood.</title>
        <authorList>
            <person name="Medina-Pascual M.J."/>
            <person name="Valdezate S."/>
            <person name="Monzon S."/>
            <person name="Cuesta I."/>
            <person name="Carrasco G."/>
            <person name="Villalon P."/>
            <person name="Saez-Nieto J.A."/>
        </authorList>
    </citation>
    <scope>NUCLEOTIDE SEQUENCE [LARGE SCALE GENOMIC DNA]</scope>
    <source>
        <strain evidence="3 4">CNM695-12</strain>
    </source>
</reference>
<dbReference type="GO" id="GO:0016874">
    <property type="term" value="F:ligase activity"/>
    <property type="evidence" value="ECO:0007669"/>
    <property type="project" value="TreeGrafter"/>
</dbReference>
<keyword evidence="4" id="KW-1185">Reference proteome</keyword>
<feature type="signal peptide" evidence="1">
    <location>
        <begin position="1"/>
        <end position="23"/>
    </location>
</feature>